<dbReference type="PATRIC" id="fig|1423786.4.peg.655"/>
<gene>
    <name evidence="1" type="ORF">FD47_GL000624</name>
</gene>
<protein>
    <submittedName>
        <fullName evidence="1">Uncharacterized protein</fullName>
    </submittedName>
</protein>
<dbReference type="EMBL" id="AZFZ01000015">
    <property type="protein sequence ID" value="KRM44361.1"/>
    <property type="molecule type" value="Genomic_DNA"/>
</dbReference>
<comment type="caution">
    <text evidence="1">The sequence shown here is derived from an EMBL/GenBank/DDBJ whole genome shotgun (WGS) entry which is preliminary data.</text>
</comment>
<dbReference type="Proteomes" id="UP000051010">
    <property type="component" value="Unassembled WGS sequence"/>
</dbReference>
<name>A0A0R1YY80_9LACO</name>
<reference evidence="1 2" key="1">
    <citation type="journal article" date="2015" name="Genome Announc.">
        <title>Expanding the biotechnology potential of lactobacilli through comparative genomics of 213 strains and associated genera.</title>
        <authorList>
            <person name="Sun Z."/>
            <person name="Harris H.M."/>
            <person name="McCann A."/>
            <person name="Guo C."/>
            <person name="Argimon S."/>
            <person name="Zhang W."/>
            <person name="Yang X."/>
            <person name="Jeffery I.B."/>
            <person name="Cooney J.C."/>
            <person name="Kagawa T.F."/>
            <person name="Liu W."/>
            <person name="Song Y."/>
            <person name="Salvetti E."/>
            <person name="Wrobel A."/>
            <person name="Rasinkangas P."/>
            <person name="Parkhill J."/>
            <person name="Rea M.C."/>
            <person name="O'Sullivan O."/>
            <person name="Ritari J."/>
            <person name="Douillard F.P."/>
            <person name="Paul Ross R."/>
            <person name="Yang R."/>
            <person name="Briner A.E."/>
            <person name="Felis G.E."/>
            <person name="de Vos W.M."/>
            <person name="Barrangou R."/>
            <person name="Klaenhammer T.R."/>
            <person name="Caufield P.W."/>
            <person name="Cui Y."/>
            <person name="Zhang H."/>
            <person name="O'Toole P.W."/>
        </authorList>
    </citation>
    <scope>NUCLEOTIDE SEQUENCE [LARGE SCALE GENOMIC DNA]</scope>
    <source>
        <strain evidence="1 2">DSM 18390</strain>
    </source>
</reference>
<dbReference type="AlphaFoldDB" id="A0A0R1YY80"/>
<evidence type="ECO:0000313" key="2">
    <source>
        <dbReference type="Proteomes" id="UP000051010"/>
    </source>
</evidence>
<organism evidence="1 2">
    <name type="scientific">Lentilactobacillus parafarraginis DSM 18390 = JCM 14109</name>
    <dbReference type="NCBI Taxonomy" id="1423786"/>
    <lineage>
        <taxon>Bacteria</taxon>
        <taxon>Bacillati</taxon>
        <taxon>Bacillota</taxon>
        <taxon>Bacilli</taxon>
        <taxon>Lactobacillales</taxon>
        <taxon>Lactobacillaceae</taxon>
        <taxon>Lentilactobacillus</taxon>
    </lineage>
</organism>
<sequence>MGCSQLNSQNKKREFILSYLETQLNQVNLKTIRQLIEFGKNNDYSAPEILHELLKMDQKHEAILTVTLDVDFVDGVNLFNNHADRWLTPKGSKFLQALKVQESKSIHADLGQRTQHSSDTAYDGYLTQLIACKCKMQTETDKVTLQEFTIDLRHLLTDNKKLEEGALNKFEPFMERNYRDLSTPMTPILVELARRFLFKMTYDA</sequence>
<proteinExistence type="predicted"/>
<accession>A0A0R1YY80</accession>
<evidence type="ECO:0000313" key="1">
    <source>
        <dbReference type="EMBL" id="KRM44361.1"/>
    </source>
</evidence>